<sequence length="761" mass="83921">MPTLRLSPLFLLSCVVLLVCLARPAHAFGAGNIASTAKIEGQNWRHGDIEDTLLALLMGRAGNGKKFSKMDVKRVYFGNWLRDYSQAVDVGALKMVSAEAIRLLLWILGFMTFGYGTGEFEVTAERLGCYRPEEHIDNPKDYADNLDAREYDQRLRGPVDESVELGIDERTGLKNYIANEDAGIETSAGLVRKLFSRSIKLARRYNENGNKDDLYEALRLLGTGCHCLEDYSAHSNFTELCLRTLGESNVFPHVGRNAKVRVEGVDREIYPIVTGTFGGVDFLHSVMGEVNDKATQSEIQELEGTISDAQRNTEAKSMVKDLLSKLPDGMFGGKDEAGKADELEANATAGQMENMEITPKEPEAFVEQAEQIRRQILPIMEFHDEIMQSVSEAIDNIPILPDLIEEFTSQINIFVFSLIAPFILPLLTQVKSELQTGSSEVIQSSVEKQHIVFNDDECSDPTHSMLSKDHFSNILNEPAGKIASQVLKWVVPQIVECWDDESVDVDRTLDRIVTGVFHHPAQREHGRDGASDGRQLMFRVVQEWWEEKSEREKEDLREKLSREGVENGRNHKEGVHDSGHGCGKPLGMAKASGSGSGSSGQQNKVASNIGSGVSEAVGGGVLGGMLGGIVGKTIDNVMDNEKKSEEVEDAYHQSGSGGSYGGGSSYNQSASRRRGSGDQSYGGGGSYDQSASRRRGSGDQSEYRRTEYDDGSGQREEYSRHRNEGGSSYDYQASSEQRSYGSGSYQTRTEESSYEYSSESR</sequence>
<keyword evidence="2" id="KW-0732">Signal</keyword>
<evidence type="ECO:0008006" key="7">
    <source>
        <dbReference type="Google" id="ProtNLM"/>
    </source>
</evidence>
<dbReference type="STRING" id="420778.A0A1S8B552"/>
<reference evidence="4 5" key="1">
    <citation type="submission" date="2017-01" db="EMBL/GenBank/DDBJ databases">
        <title>Draft genome sequence of Diplodia seriata F98.1, a fungal species involved in grapevine trunk diseases.</title>
        <authorList>
            <person name="Robert-Siegwald G."/>
            <person name="Vallet J."/>
            <person name="Abou-Mansour E."/>
            <person name="Xu J."/>
            <person name="Rey P."/>
            <person name="Bertsch C."/>
            <person name="Rego C."/>
            <person name="Larignon P."/>
            <person name="Fontaine F."/>
            <person name="Lebrun M.-H."/>
        </authorList>
    </citation>
    <scope>NUCLEOTIDE SEQUENCE [LARGE SCALE GENOMIC DNA]</scope>
    <source>
        <strain evidence="4 5">F98.1</strain>
    </source>
</reference>
<feature type="region of interest" description="Disordered" evidence="1">
    <location>
        <begin position="643"/>
        <end position="761"/>
    </location>
</feature>
<dbReference type="EMBL" id="JAJVCZ030000001">
    <property type="protein sequence ID" value="KAL0264382.1"/>
    <property type="molecule type" value="Genomic_DNA"/>
</dbReference>
<dbReference type="Proteomes" id="UP000190776">
    <property type="component" value="Unassembled WGS sequence"/>
</dbReference>
<gene>
    <name evidence="4" type="ORF">BK809_0006834</name>
    <name evidence="3" type="ORF">SLS55_000331</name>
</gene>
<proteinExistence type="predicted"/>
<dbReference type="OrthoDB" id="2506204at2759"/>
<organism evidence="4 5">
    <name type="scientific">Diplodia seriata</name>
    <dbReference type="NCBI Taxonomy" id="420778"/>
    <lineage>
        <taxon>Eukaryota</taxon>
        <taxon>Fungi</taxon>
        <taxon>Dikarya</taxon>
        <taxon>Ascomycota</taxon>
        <taxon>Pezizomycotina</taxon>
        <taxon>Dothideomycetes</taxon>
        <taxon>Dothideomycetes incertae sedis</taxon>
        <taxon>Botryosphaeriales</taxon>
        <taxon>Botryosphaeriaceae</taxon>
        <taxon>Diplodia</taxon>
    </lineage>
</organism>
<feature type="region of interest" description="Disordered" evidence="1">
    <location>
        <begin position="549"/>
        <end position="606"/>
    </location>
</feature>
<keyword evidence="6" id="KW-1185">Reference proteome</keyword>
<feature type="compositionally biased region" description="Basic and acidic residues" evidence="1">
    <location>
        <begin position="701"/>
        <end position="724"/>
    </location>
</feature>
<dbReference type="Pfam" id="PF07217">
    <property type="entry name" value="Het-C"/>
    <property type="match status" value="1"/>
</dbReference>
<dbReference type="Proteomes" id="UP001430584">
    <property type="component" value="Unassembled WGS sequence"/>
</dbReference>
<evidence type="ECO:0000313" key="5">
    <source>
        <dbReference type="Proteomes" id="UP000190776"/>
    </source>
</evidence>
<dbReference type="PANTHER" id="PTHR14905">
    <property type="entry name" value="NG37"/>
    <property type="match status" value="1"/>
</dbReference>
<dbReference type="InterPro" id="IPR010816">
    <property type="entry name" value="Het-C"/>
</dbReference>
<evidence type="ECO:0000256" key="1">
    <source>
        <dbReference type="SAM" id="MobiDB-lite"/>
    </source>
</evidence>
<feature type="signal peptide" evidence="2">
    <location>
        <begin position="1"/>
        <end position="27"/>
    </location>
</feature>
<dbReference type="InterPro" id="IPR052577">
    <property type="entry name" value="VWA7"/>
</dbReference>
<protein>
    <recommendedName>
        <fullName evidence="7">Nima-interacting protein</fullName>
    </recommendedName>
</protein>
<dbReference type="PANTHER" id="PTHR14905:SF11">
    <property type="entry name" value="TINC (EUROFUNG)"/>
    <property type="match status" value="1"/>
</dbReference>
<accession>A0A1S8B552</accession>
<comment type="caution">
    <text evidence="4">The sequence shown here is derived from an EMBL/GenBank/DDBJ whole genome shotgun (WGS) entry which is preliminary data.</text>
</comment>
<evidence type="ECO:0000256" key="2">
    <source>
        <dbReference type="SAM" id="SignalP"/>
    </source>
</evidence>
<evidence type="ECO:0000313" key="3">
    <source>
        <dbReference type="EMBL" id="KAL0264382.1"/>
    </source>
</evidence>
<evidence type="ECO:0000313" key="4">
    <source>
        <dbReference type="EMBL" id="OMP82524.1"/>
    </source>
</evidence>
<feature type="compositionally biased region" description="Basic and acidic residues" evidence="1">
    <location>
        <begin position="549"/>
        <end position="579"/>
    </location>
</feature>
<feature type="compositionally biased region" description="Gly residues" evidence="1">
    <location>
        <begin position="655"/>
        <end position="664"/>
    </location>
</feature>
<feature type="compositionally biased region" description="Polar residues" evidence="1">
    <location>
        <begin position="725"/>
        <end position="747"/>
    </location>
</feature>
<reference evidence="3 6" key="2">
    <citation type="submission" date="2024-02" db="EMBL/GenBank/DDBJ databases">
        <title>De novo assembly and annotation of 12 fungi associated with fruit tree decline syndrome in Ontario, Canada.</title>
        <authorList>
            <person name="Sulman M."/>
            <person name="Ellouze W."/>
            <person name="Ilyukhin E."/>
        </authorList>
    </citation>
    <scope>NUCLEOTIDE SEQUENCE [LARGE SCALE GENOMIC DNA]</scope>
    <source>
        <strain evidence="3 6">FDS-637</strain>
    </source>
</reference>
<name>A0A1S8B552_9PEZI</name>
<dbReference type="EMBL" id="MSZU01000114">
    <property type="protein sequence ID" value="OMP82524.1"/>
    <property type="molecule type" value="Genomic_DNA"/>
</dbReference>
<evidence type="ECO:0000313" key="6">
    <source>
        <dbReference type="Proteomes" id="UP001430584"/>
    </source>
</evidence>
<dbReference type="AlphaFoldDB" id="A0A1S8B552"/>
<feature type="chain" id="PRO_5013386246" description="Nima-interacting protein" evidence="2">
    <location>
        <begin position="28"/>
        <end position="761"/>
    </location>
</feature>